<evidence type="ECO:0000256" key="1">
    <source>
        <dbReference type="SAM" id="MobiDB-lite"/>
    </source>
</evidence>
<sequence>MKTQREYNGVCKVPSQVLPSAADLKRLQKKRKKMEDQLKAKGDSEDINTGIFGTKNKDNRAAEGDVKKSPTSTKSASKNDSMVTRDVYVTNDKDAEKPSKSLVHETSRRFLLQRRGQAN</sequence>
<evidence type="ECO:0000313" key="2">
    <source>
        <dbReference type="EMBL" id="PIC26691.1"/>
    </source>
</evidence>
<feature type="compositionally biased region" description="Basic and acidic residues" evidence="1">
    <location>
        <begin position="55"/>
        <end position="68"/>
    </location>
</feature>
<feature type="compositionally biased region" description="Basic and acidic residues" evidence="1">
    <location>
        <begin position="33"/>
        <end position="44"/>
    </location>
</feature>
<organism evidence="2 3">
    <name type="scientific">Caenorhabditis nigoni</name>
    <dbReference type="NCBI Taxonomy" id="1611254"/>
    <lineage>
        <taxon>Eukaryota</taxon>
        <taxon>Metazoa</taxon>
        <taxon>Ecdysozoa</taxon>
        <taxon>Nematoda</taxon>
        <taxon>Chromadorea</taxon>
        <taxon>Rhabditida</taxon>
        <taxon>Rhabditina</taxon>
        <taxon>Rhabditomorpha</taxon>
        <taxon>Rhabditoidea</taxon>
        <taxon>Rhabditidae</taxon>
        <taxon>Peloderinae</taxon>
        <taxon>Caenorhabditis</taxon>
    </lineage>
</organism>
<gene>
    <name evidence="2" type="primary">Cnig_chr_V.g19192</name>
    <name evidence="2" type="ORF">B9Z55_019192</name>
</gene>
<feature type="compositionally biased region" description="Basic and acidic residues" evidence="1">
    <location>
        <begin position="91"/>
        <end position="108"/>
    </location>
</feature>
<reference evidence="3" key="1">
    <citation type="submission" date="2017-10" db="EMBL/GenBank/DDBJ databases">
        <title>Rapid genome shrinkage in a self-fertile nematode reveals novel sperm competition proteins.</title>
        <authorList>
            <person name="Yin D."/>
            <person name="Schwarz E.M."/>
            <person name="Thomas C.G."/>
            <person name="Felde R.L."/>
            <person name="Korf I.F."/>
            <person name="Cutter A.D."/>
            <person name="Schartner C.M."/>
            <person name="Ralston E.J."/>
            <person name="Meyer B.J."/>
            <person name="Haag E.S."/>
        </authorList>
    </citation>
    <scope>NUCLEOTIDE SEQUENCE [LARGE SCALE GENOMIC DNA]</scope>
    <source>
        <strain evidence="3">JU1422</strain>
    </source>
</reference>
<keyword evidence="3" id="KW-1185">Reference proteome</keyword>
<comment type="caution">
    <text evidence="2">The sequence shown here is derived from an EMBL/GenBank/DDBJ whole genome shotgun (WGS) entry which is preliminary data.</text>
</comment>
<accession>A0A2G5TI07</accession>
<evidence type="ECO:0000313" key="3">
    <source>
        <dbReference type="Proteomes" id="UP000230233"/>
    </source>
</evidence>
<feature type="compositionally biased region" description="Low complexity" evidence="1">
    <location>
        <begin position="69"/>
        <end position="78"/>
    </location>
</feature>
<name>A0A2G5TI07_9PELO</name>
<dbReference type="Proteomes" id="UP000230233">
    <property type="component" value="Chromosome V"/>
</dbReference>
<feature type="region of interest" description="Disordered" evidence="1">
    <location>
        <begin position="28"/>
        <end position="119"/>
    </location>
</feature>
<proteinExistence type="predicted"/>
<protein>
    <submittedName>
        <fullName evidence="2">Uncharacterized protein</fullName>
    </submittedName>
</protein>
<dbReference type="AlphaFoldDB" id="A0A2G5TI07"/>
<dbReference type="EMBL" id="PDUG01000005">
    <property type="protein sequence ID" value="PIC26691.1"/>
    <property type="molecule type" value="Genomic_DNA"/>
</dbReference>